<keyword evidence="3" id="KW-1185">Reference proteome</keyword>
<reference evidence="2 3" key="1">
    <citation type="submission" date="2019-07" db="EMBL/GenBank/DDBJ databases">
        <title>Whole genome shotgun sequence of Nocardia ninae NBRC 108245.</title>
        <authorList>
            <person name="Hosoyama A."/>
            <person name="Uohara A."/>
            <person name="Ohji S."/>
            <person name="Ichikawa N."/>
        </authorList>
    </citation>
    <scope>NUCLEOTIDE SEQUENCE [LARGE SCALE GENOMIC DNA]</scope>
    <source>
        <strain evidence="2 3">NBRC 108245</strain>
    </source>
</reference>
<evidence type="ECO:0000256" key="1">
    <source>
        <dbReference type="SAM" id="MobiDB-lite"/>
    </source>
</evidence>
<feature type="region of interest" description="Disordered" evidence="1">
    <location>
        <begin position="66"/>
        <end position="94"/>
    </location>
</feature>
<accession>A0A511M9B7</accession>
<dbReference type="Proteomes" id="UP000321424">
    <property type="component" value="Unassembled WGS sequence"/>
</dbReference>
<dbReference type="AlphaFoldDB" id="A0A511M9B7"/>
<evidence type="ECO:0000313" key="3">
    <source>
        <dbReference type="Proteomes" id="UP000321424"/>
    </source>
</evidence>
<gene>
    <name evidence="2" type="ORF">NN4_08150</name>
</gene>
<comment type="caution">
    <text evidence="2">The sequence shown here is derived from an EMBL/GenBank/DDBJ whole genome shotgun (WGS) entry which is preliminary data.</text>
</comment>
<protein>
    <submittedName>
        <fullName evidence="2">Uncharacterized protein</fullName>
    </submittedName>
</protein>
<sequence length="108" mass="12148">MAPKRAVHRRYVPPREQLYAERDLTADLLAFSHPYVPLVDRFGLEWDFMACLLTFSALHAPSIMKTGRCQKNPHPLSGSAPTRDPSSRCGSREPVRILLNHRASPVLG</sequence>
<organism evidence="2 3">
    <name type="scientific">Nocardia ninae NBRC 108245</name>
    <dbReference type="NCBI Taxonomy" id="1210091"/>
    <lineage>
        <taxon>Bacteria</taxon>
        <taxon>Bacillati</taxon>
        <taxon>Actinomycetota</taxon>
        <taxon>Actinomycetes</taxon>
        <taxon>Mycobacteriales</taxon>
        <taxon>Nocardiaceae</taxon>
        <taxon>Nocardia</taxon>
    </lineage>
</organism>
<name>A0A511M9B7_9NOCA</name>
<proteinExistence type="predicted"/>
<dbReference type="EMBL" id="BJXA01000003">
    <property type="protein sequence ID" value="GEM36296.1"/>
    <property type="molecule type" value="Genomic_DNA"/>
</dbReference>
<evidence type="ECO:0000313" key="2">
    <source>
        <dbReference type="EMBL" id="GEM36296.1"/>
    </source>
</evidence>